<dbReference type="AlphaFoldDB" id="A0A1Y2HEX3"/>
<comment type="caution">
    <text evidence="1">The sequence shown here is derived from an EMBL/GenBank/DDBJ whole genome shotgun (WGS) entry which is preliminary data.</text>
</comment>
<evidence type="ECO:0000313" key="2">
    <source>
        <dbReference type="Proteomes" id="UP000193411"/>
    </source>
</evidence>
<keyword evidence="2" id="KW-1185">Reference proteome</keyword>
<reference evidence="1 2" key="1">
    <citation type="submission" date="2016-07" db="EMBL/GenBank/DDBJ databases">
        <title>Pervasive Adenine N6-methylation of Active Genes in Fungi.</title>
        <authorList>
            <consortium name="DOE Joint Genome Institute"/>
            <person name="Mondo S.J."/>
            <person name="Dannebaum R.O."/>
            <person name="Kuo R.C."/>
            <person name="Labutti K."/>
            <person name="Haridas S."/>
            <person name="Kuo A."/>
            <person name="Salamov A."/>
            <person name="Ahrendt S.R."/>
            <person name="Lipzen A."/>
            <person name="Sullivan W."/>
            <person name="Andreopoulos W.B."/>
            <person name="Clum A."/>
            <person name="Lindquist E."/>
            <person name="Daum C."/>
            <person name="Ramamoorthy G.K."/>
            <person name="Gryganskyi A."/>
            <person name="Culley D."/>
            <person name="Magnuson J.K."/>
            <person name="James T.Y."/>
            <person name="O'Malley M.A."/>
            <person name="Stajich J.E."/>
            <person name="Spatafora J.W."/>
            <person name="Visel A."/>
            <person name="Grigoriev I.V."/>
        </authorList>
    </citation>
    <scope>NUCLEOTIDE SEQUENCE [LARGE SCALE GENOMIC DNA]</scope>
    <source>
        <strain evidence="1 2">PL171</strain>
    </source>
</reference>
<gene>
    <name evidence="1" type="ORF">BCR44DRAFT_81820</name>
</gene>
<organism evidence="1 2">
    <name type="scientific">Catenaria anguillulae PL171</name>
    <dbReference type="NCBI Taxonomy" id="765915"/>
    <lineage>
        <taxon>Eukaryota</taxon>
        <taxon>Fungi</taxon>
        <taxon>Fungi incertae sedis</taxon>
        <taxon>Blastocladiomycota</taxon>
        <taxon>Blastocladiomycetes</taxon>
        <taxon>Blastocladiales</taxon>
        <taxon>Catenariaceae</taxon>
        <taxon>Catenaria</taxon>
    </lineage>
</organism>
<dbReference type="EMBL" id="MCFL01000038">
    <property type="protein sequence ID" value="ORZ33140.1"/>
    <property type="molecule type" value="Genomic_DNA"/>
</dbReference>
<name>A0A1Y2HEX3_9FUNG</name>
<proteinExistence type="predicted"/>
<accession>A0A1Y2HEX3</accession>
<evidence type="ECO:0000313" key="1">
    <source>
        <dbReference type="EMBL" id="ORZ33140.1"/>
    </source>
</evidence>
<protein>
    <submittedName>
        <fullName evidence="1">Uncharacterized protein</fullName>
    </submittedName>
</protein>
<sequence length="72" mass="8425">MLPLRRRSHRPLPLKASSTALRHAARFGSVDVLEWWFRVGLIRCDKDLAATATLRSLLERQFWAYRKLPGKH</sequence>
<dbReference type="Proteomes" id="UP000193411">
    <property type="component" value="Unassembled WGS sequence"/>
</dbReference>